<sequence length="204" mass="23818">MVSYTYRRFQAGDEEAINGLYEKITGRKRSIEQYRWQWQEAPGGRGEIWLIEAEDKTGKRLIGHHGLMPIRFTCGDTNLIVGKTENTMVLKDYRKKILYPSFEQRFFREYQSRFDAFFSTMGPQAAIRMRKALGYSETGKWEIYTWNFQYGSAIKYYLEKQRGNQSKILRALSLIPSISRTIKSGGHSIVDILDNSEAAKHPFF</sequence>
<dbReference type="EMBL" id="LUTY01000685">
    <property type="protein sequence ID" value="OAD22881.1"/>
    <property type="molecule type" value="Genomic_DNA"/>
</dbReference>
<proteinExistence type="predicted"/>
<evidence type="ECO:0000313" key="1">
    <source>
        <dbReference type="EMBL" id="OAD22881.1"/>
    </source>
</evidence>
<name>A0A176S442_9GAMM</name>
<comment type="caution">
    <text evidence="1">The sequence shown here is derived from an EMBL/GenBank/DDBJ whole genome shotgun (WGS) entry which is preliminary data.</text>
</comment>
<accession>A0A176S442</accession>
<organism evidence="1 2">
    <name type="scientific">Candidatus Thiomargarita nelsonii</name>
    <dbReference type="NCBI Taxonomy" id="1003181"/>
    <lineage>
        <taxon>Bacteria</taxon>
        <taxon>Pseudomonadati</taxon>
        <taxon>Pseudomonadota</taxon>
        <taxon>Gammaproteobacteria</taxon>
        <taxon>Thiotrichales</taxon>
        <taxon>Thiotrichaceae</taxon>
        <taxon>Thiomargarita</taxon>
    </lineage>
</organism>
<evidence type="ECO:0000313" key="2">
    <source>
        <dbReference type="Proteomes" id="UP000076962"/>
    </source>
</evidence>
<reference evidence="1 2" key="1">
    <citation type="submission" date="2016-05" db="EMBL/GenBank/DDBJ databases">
        <title>Single-cell genome of chain-forming Candidatus Thiomargarita nelsonii and comparison to other large sulfur-oxidizing bacteria.</title>
        <authorList>
            <person name="Winkel M."/>
            <person name="Salman V."/>
            <person name="Woyke T."/>
            <person name="Schulz-Vogt H."/>
            <person name="Richter M."/>
            <person name="Flood B."/>
            <person name="Bailey J."/>
            <person name="Amann R."/>
            <person name="Mussmann M."/>
        </authorList>
    </citation>
    <scope>NUCLEOTIDE SEQUENCE [LARGE SCALE GENOMIC DNA]</scope>
    <source>
        <strain evidence="1 2">THI036</strain>
    </source>
</reference>
<gene>
    <name evidence="1" type="ORF">THIOM_001294</name>
</gene>
<protein>
    <submittedName>
        <fullName evidence="1">Uncharacterized protein</fullName>
    </submittedName>
</protein>
<dbReference type="Proteomes" id="UP000076962">
    <property type="component" value="Unassembled WGS sequence"/>
</dbReference>
<feature type="non-terminal residue" evidence="1">
    <location>
        <position position="204"/>
    </location>
</feature>
<dbReference type="InterPro" id="IPR016181">
    <property type="entry name" value="Acyl_CoA_acyltransferase"/>
</dbReference>
<dbReference type="Gene3D" id="3.40.630.30">
    <property type="match status" value="1"/>
</dbReference>
<dbReference type="AlphaFoldDB" id="A0A176S442"/>
<dbReference type="SUPFAM" id="SSF55729">
    <property type="entry name" value="Acyl-CoA N-acyltransferases (Nat)"/>
    <property type="match status" value="1"/>
</dbReference>
<keyword evidence="2" id="KW-1185">Reference proteome</keyword>